<dbReference type="EMBL" id="WNTK01000013">
    <property type="protein sequence ID" value="KAG9473827.1"/>
    <property type="molecule type" value="Genomic_DNA"/>
</dbReference>
<organism evidence="1 2">
    <name type="scientific">Eleutherodactylus coqui</name>
    <name type="common">Puerto Rican coqui</name>
    <dbReference type="NCBI Taxonomy" id="57060"/>
    <lineage>
        <taxon>Eukaryota</taxon>
        <taxon>Metazoa</taxon>
        <taxon>Chordata</taxon>
        <taxon>Craniata</taxon>
        <taxon>Vertebrata</taxon>
        <taxon>Euteleostomi</taxon>
        <taxon>Amphibia</taxon>
        <taxon>Batrachia</taxon>
        <taxon>Anura</taxon>
        <taxon>Neobatrachia</taxon>
        <taxon>Hyloidea</taxon>
        <taxon>Eleutherodactylidae</taxon>
        <taxon>Eleutherodactylinae</taxon>
        <taxon>Eleutherodactylus</taxon>
        <taxon>Eleutherodactylus</taxon>
    </lineage>
</organism>
<name>A0A8J6JZG8_ELECQ</name>
<dbReference type="Proteomes" id="UP000770717">
    <property type="component" value="Unassembled WGS sequence"/>
</dbReference>
<comment type="caution">
    <text evidence="1">The sequence shown here is derived from an EMBL/GenBank/DDBJ whole genome shotgun (WGS) entry which is preliminary data.</text>
</comment>
<protein>
    <submittedName>
        <fullName evidence="1">Uncharacterized protein</fullName>
    </submittedName>
</protein>
<sequence>MLQMPPHNWFALAVVCFDEAARHKGPRKRPTQYIYRSEALGTLFHPKDNSSSVPPQNSGETQFTSAQLSFLACSAHLPVSSL</sequence>
<dbReference type="AlphaFoldDB" id="A0A8J6JZG8"/>
<keyword evidence="2" id="KW-1185">Reference proteome</keyword>
<reference evidence="1" key="1">
    <citation type="thesis" date="2020" institute="ProQuest LLC" country="789 East Eisenhower Parkway, Ann Arbor, MI, USA">
        <title>Comparative Genomics and Chromosome Evolution.</title>
        <authorList>
            <person name="Mudd A.B."/>
        </authorList>
    </citation>
    <scope>NUCLEOTIDE SEQUENCE</scope>
    <source>
        <strain evidence="1">HN-11 Male</strain>
        <tissue evidence="1">Kidney and liver</tissue>
    </source>
</reference>
<evidence type="ECO:0000313" key="2">
    <source>
        <dbReference type="Proteomes" id="UP000770717"/>
    </source>
</evidence>
<evidence type="ECO:0000313" key="1">
    <source>
        <dbReference type="EMBL" id="KAG9473827.1"/>
    </source>
</evidence>
<gene>
    <name evidence="1" type="ORF">GDO78_004240</name>
</gene>
<accession>A0A8J6JZG8</accession>
<proteinExistence type="predicted"/>